<evidence type="ECO:0000313" key="6">
    <source>
        <dbReference type="Proteomes" id="UP001210925"/>
    </source>
</evidence>
<evidence type="ECO:0000313" key="5">
    <source>
        <dbReference type="EMBL" id="KAJ3254485.1"/>
    </source>
</evidence>
<accession>A0AAD5UG82</accession>
<comment type="similarity">
    <text evidence="3">Belongs to the WD repeat CIA1 family.</text>
</comment>
<dbReference type="SUPFAM" id="SSF50978">
    <property type="entry name" value="WD40 repeat-like"/>
    <property type="match status" value="1"/>
</dbReference>
<keyword evidence="6" id="KW-1185">Reference proteome</keyword>
<dbReference type="SMART" id="SM00320">
    <property type="entry name" value="WD40"/>
    <property type="match status" value="7"/>
</dbReference>
<comment type="function">
    <text evidence="3">Essential component of the cytosolic iron-sulfur (Fe/S) protein assembly machinery. Required for the maturation of extramitochondrial Fe/S proteins.</text>
</comment>
<feature type="repeat" description="WD" evidence="4">
    <location>
        <begin position="185"/>
        <end position="217"/>
    </location>
</feature>
<keyword evidence="1 4" id="KW-0853">WD repeat</keyword>
<dbReference type="PANTHER" id="PTHR19920">
    <property type="entry name" value="WD40 PROTEIN CIAO1"/>
    <property type="match status" value="1"/>
</dbReference>
<protein>
    <recommendedName>
        <fullName evidence="3">Probable cytosolic iron-sulfur protein assembly protein 1</fullName>
    </recommendedName>
</protein>
<dbReference type="GO" id="GO:0097361">
    <property type="term" value="C:cytosolic [4Fe-4S] assembly targeting complex"/>
    <property type="evidence" value="ECO:0007669"/>
    <property type="project" value="InterPro"/>
</dbReference>
<feature type="repeat" description="WD" evidence="4">
    <location>
        <begin position="141"/>
        <end position="173"/>
    </location>
</feature>
<evidence type="ECO:0000256" key="2">
    <source>
        <dbReference type="ARBA" id="ARBA00022737"/>
    </source>
</evidence>
<dbReference type="InterPro" id="IPR028608">
    <property type="entry name" value="CIAO1/Cia1"/>
</dbReference>
<evidence type="ECO:0000256" key="3">
    <source>
        <dbReference type="HAMAP-Rule" id="MF_03037"/>
    </source>
</evidence>
<feature type="repeat" description="WD" evidence="4">
    <location>
        <begin position="297"/>
        <end position="317"/>
    </location>
</feature>
<dbReference type="Pfam" id="PF00400">
    <property type="entry name" value="WD40"/>
    <property type="match status" value="7"/>
</dbReference>
<gene>
    <name evidence="5" type="primary">CIAO1</name>
    <name evidence="3" type="synonym">CIA1</name>
    <name evidence="5" type="ORF">HK103_007121</name>
</gene>
<name>A0AAD5UG82_9FUNG</name>
<proteinExistence type="inferred from homology"/>
<dbReference type="InterPro" id="IPR036322">
    <property type="entry name" value="WD40_repeat_dom_sf"/>
</dbReference>
<sequence>MGMPVELKGHVDKVWQISWSPTELLFVSCSGDKSIRVWKPSKPDLTEWVCTKTLDSAHSRTIRSLAWNPDGNILASCSFDSTTGIWEKEYELVATLEGHENEVKCVSWSASGTLLATCSRDKSVWIWEAMGDGDFECIGVLQEHTQDVKSVAWHPHEEILASASYDDTIRLWKDDDGDWFSFQTLTEHASTVWAIDFDKSGDYLASVSDDQSLIVWKRSSSGYEVHSKYPNLHQRTIYSVSWSKQNNLIATCGGDNSFCIIEFNPDAENGLTLKKRYESAHGDSDINCISWCPLGNNSDLLATAGDDHLIRVWKIQL</sequence>
<evidence type="ECO:0000256" key="4">
    <source>
        <dbReference type="PROSITE-ProRule" id="PRU00221"/>
    </source>
</evidence>
<dbReference type="GO" id="GO:0016226">
    <property type="term" value="P:iron-sulfur cluster assembly"/>
    <property type="evidence" value="ECO:0007669"/>
    <property type="project" value="UniProtKB-UniRule"/>
</dbReference>
<dbReference type="AlphaFoldDB" id="A0AAD5UG82"/>
<feature type="repeat" description="WD" evidence="4">
    <location>
        <begin position="7"/>
        <end position="39"/>
    </location>
</feature>
<dbReference type="EMBL" id="JADGKB010000084">
    <property type="protein sequence ID" value="KAJ3254485.1"/>
    <property type="molecule type" value="Genomic_DNA"/>
</dbReference>
<dbReference type="PRINTS" id="PR00320">
    <property type="entry name" value="GPROTEINBRPT"/>
</dbReference>
<dbReference type="Proteomes" id="UP001210925">
    <property type="component" value="Unassembled WGS sequence"/>
</dbReference>
<dbReference type="HAMAP" id="MF_03037">
    <property type="entry name" value="ciao1"/>
    <property type="match status" value="1"/>
</dbReference>
<organism evidence="5 6">
    <name type="scientific">Boothiomyces macroporosus</name>
    <dbReference type="NCBI Taxonomy" id="261099"/>
    <lineage>
        <taxon>Eukaryota</taxon>
        <taxon>Fungi</taxon>
        <taxon>Fungi incertae sedis</taxon>
        <taxon>Chytridiomycota</taxon>
        <taxon>Chytridiomycota incertae sedis</taxon>
        <taxon>Chytridiomycetes</taxon>
        <taxon>Rhizophydiales</taxon>
        <taxon>Terramycetaceae</taxon>
        <taxon>Boothiomyces</taxon>
    </lineage>
</organism>
<dbReference type="PROSITE" id="PS50294">
    <property type="entry name" value="WD_REPEATS_REGION"/>
    <property type="match status" value="6"/>
</dbReference>
<dbReference type="InterPro" id="IPR020472">
    <property type="entry name" value="WD40_PAC1"/>
</dbReference>
<dbReference type="CDD" id="cd00200">
    <property type="entry name" value="WD40"/>
    <property type="match status" value="1"/>
</dbReference>
<feature type="repeat" description="WD" evidence="4">
    <location>
        <begin position="55"/>
        <end position="87"/>
    </location>
</feature>
<dbReference type="Gene3D" id="2.130.10.10">
    <property type="entry name" value="YVTN repeat-like/Quinoprotein amine dehydrogenase"/>
    <property type="match status" value="1"/>
</dbReference>
<dbReference type="PROSITE" id="PS50082">
    <property type="entry name" value="WD_REPEATS_2"/>
    <property type="match status" value="6"/>
</dbReference>
<reference evidence="5" key="1">
    <citation type="submission" date="2020-05" db="EMBL/GenBank/DDBJ databases">
        <title>Phylogenomic resolution of chytrid fungi.</title>
        <authorList>
            <person name="Stajich J.E."/>
            <person name="Amses K."/>
            <person name="Simmons R."/>
            <person name="Seto K."/>
            <person name="Myers J."/>
            <person name="Bonds A."/>
            <person name="Quandt C.A."/>
            <person name="Barry K."/>
            <person name="Liu P."/>
            <person name="Grigoriev I."/>
            <person name="Longcore J.E."/>
            <person name="James T.Y."/>
        </authorList>
    </citation>
    <scope>NUCLEOTIDE SEQUENCE</scope>
    <source>
        <strain evidence="5">PLAUS21</strain>
    </source>
</reference>
<feature type="repeat" description="WD" evidence="4">
    <location>
        <begin position="96"/>
        <end position="128"/>
    </location>
</feature>
<evidence type="ECO:0000256" key="1">
    <source>
        <dbReference type="ARBA" id="ARBA00022574"/>
    </source>
</evidence>
<dbReference type="PANTHER" id="PTHR19920:SF0">
    <property type="entry name" value="CYTOSOLIC IRON-SULFUR PROTEIN ASSEMBLY PROTEIN CIAO1-RELATED"/>
    <property type="match status" value="1"/>
</dbReference>
<comment type="caution">
    <text evidence="5">The sequence shown here is derived from an EMBL/GenBank/DDBJ whole genome shotgun (WGS) entry which is preliminary data.</text>
</comment>
<keyword evidence="2" id="KW-0677">Repeat</keyword>
<dbReference type="InterPro" id="IPR001680">
    <property type="entry name" value="WD40_rpt"/>
</dbReference>
<dbReference type="InterPro" id="IPR015943">
    <property type="entry name" value="WD40/YVTN_repeat-like_dom_sf"/>
</dbReference>